<dbReference type="PANTHER" id="PTHR12399:SF0">
    <property type="entry name" value="EUKARYOTIC TRANSLATION INITIATION FACTOR 3 SUBUNIT D"/>
    <property type="match status" value="1"/>
</dbReference>
<comment type="function">
    <text evidence="5">mRNA cap-binding component of the eukaryotic translation initiation factor 3 (eIF-3) complex, which is involved in protein synthesis of a specialized repertoire of mRNAs and, together with other initiation factors, stimulates binding of mRNA and methionyl-tRNAi to the 40S ribosome. The eIF-3 complex specifically targets and initiates translation of a subset of mRNAs involved in cell proliferation. In the eIF-3 complex, eif3d specifically recognizes and binds the 7-methylguanosine cap of a subset of mRNAs.</text>
</comment>
<dbReference type="GO" id="GO:0016282">
    <property type="term" value="C:eukaryotic 43S preinitiation complex"/>
    <property type="evidence" value="ECO:0007669"/>
    <property type="project" value="UniProtKB-UniRule"/>
</dbReference>
<evidence type="ECO:0000256" key="4">
    <source>
        <dbReference type="ARBA" id="ARBA00022917"/>
    </source>
</evidence>
<comment type="caution">
    <text evidence="7">The sequence shown here is derived from an EMBL/GenBank/DDBJ whole genome shotgun (WGS) entry which is preliminary data.</text>
</comment>
<reference evidence="8" key="1">
    <citation type="submission" date="2017-10" db="EMBL/GenBank/DDBJ databases">
        <title>Rapid genome shrinkage in a self-fertile nematode reveals novel sperm competition proteins.</title>
        <authorList>
            <person name="Yin D."/>
            <person name="Schwarz E.M."/>
            <person name="Thomas C.G."/>
            <person name="Felde R.L."/>
            <person name="Korf I.F."/>
            <person name="Cutter A.D."/>
            <person name="Schartner C.M."/>
            <person name="Ralston E.J."/>
            <person name="Meyer B.J."/>
            <person name="Haag E.S."/>
        </authorList>
    </citation>
    <scope>NUCLEOTIDE SEQUENCE [LARGE SCALE GENOMIC DNA]</scope>
    <source>
        <strain evidence="8">JU1422</strain>
    </source>
</reference>
<keyword evidence="2 5" id="KW-0396">Initiation factor</keyword>
<evidence type="ECO:0000256" key="6">
    <source>
        <dbReference type="SAM" id="MobiDB-lite"/>
    </source>
</evidence>
<protein>
    <recommendedName>
        <fullName evidence="5">Eukaryotic translation initiation factor 3 subunit D</fullName>
        <shortName evidence="5">eIF3d</shortName>
    </recommendedName>
    <alternativeName>
        <fullName evidence="5">Eukaryotic translation initiation factor 3 subunit 7</fullName>
    </alternativeName>
</protein>
<evidence type="ECO:0000256" key="2">
    <source>
        <dbReference type="ARBA" id="ARBA00022540"/>
    </source>
</evidence>
<dbReference type="Proteomes" id="UP000230233">
    <property type="component" value="Unassembled WGS sequence"/>
</dbReference>
<dbReference type="PANTHER" id="PTHR12399">
    <property type="entry name" value="EUKARYOTIC TRANSLATION INITIATION FACTOR 3 SUBUNIT 7"/>
    <property type="match status" value="1"/>
</dbReference>
<evidence type="ECO:0000256" key="1">
    <source>
        <dbReference type="ARBA" id="ARBA00022490"/>
    </source>
</evidence>
<keyword evidence="3" id="KW-0694">RNA-binding</keyword>
<name>A0A2G5SG39_9PELO</name>
<dbReference type="GO" id="GO:0098808">
    <property type="term" value="F:mRNA cap binding"/>
    <property type="evidence" value="ECO:0007669"/>
    <property type="project" value="UniProtKB-UniRule"/>
</dbReference>
<feature type="region of interest" description="Disordered" evidence="6">
    <location>
        <begin position="153"/>
        <end position="178"/>
    </location>
</feature>
<evidence type="ECO:0000256" key="5">
    <source>
        <dbReference type="HAMAP-Rule" id="MF_03003"/>
    </source>
</evidence>
<sequence>MATTELPKFELLSLADNTSGWGPLTTSSSSEEPVPFQQFNKADRIGRVADWIGVDRFFRRGNERYNERVYGSAANAGSQFDYIHGMDEHNFQLVDTSKPMARNPQRNFRVRQMHLRKMMQKEVEKREMVNQTTNLRMKRSIAKEQQRAFKMWQRRGGNARQGQRGQGGRFGGDRPKERLPSVQVRPEWGVLEEMNLSAFSKLALPNIPGGEDIGDHQYGSLQYYDKTVDRVSVKNSVPLQRCAGVYYNVTTTEDPVIQELAQGGVGNVFGTDIILATLMTAPRSVYSWDIVAYRIGDKLFFDKRNTRDILNPVETLTVSETSAEPPSFDGNGINNARDLATEAFYINQNFRRQVVKRNEPGFTFKNIRVPFEDEETGDATGTAYKYRKWNLGNGVDGKPVELVCRTELDGVIHGLGNETQTLTIKAFNEWDSSQAGGVDWRTKLDVQKGAVMATEIKNNSAKVAKWTLQALLAGSDTMKLGYVSRNNARSTQNHSILNTQYVKPTEFASNIALNMDNCWGILRCVIDSCMKQKPGKYLLMKDPQSPVIRLYSLPEGTFESERESSDEENSDDDQ</sequence>
<gene>
    <name evidence="7" type="primary">Cni-eif-3.D</name>
    <name evidence="5" type="synonym">eif-3.D</name>
    <name evidence="7" type="ORF">B9Z55_027452</name>
</gene>
<dbReference type="InterPro" id="IPR007783">
    <property type="entry name" value="eIF3d"/>
</dbReference>
<evidence type="ECO:0000256" key="3">
    <source>
        <dbReference type="ARBA" id="ARBA00022884"/>
    </source>
</evidence>
<dbReference type="GO" id="GO:0005852">
    <property type="term" value="C:eukaryotic translation initiation factor 3 complex"/>
    <property type="evidence" value="ECO:0007669"/>
    <property type="project" value="UniProtKB-UniRule"/>
</dbReference>
<comment type="subcellular location">
    <subcellularLocation>
        <location evidence="5">Cytoplasm</location>
    </subcellularLocation>
</comment>
<feature type="compositionally biased region" description="Low complexity" evidence="6">
    <location>
        <begin position="154"/>
        <end position="163"/>
    </location>
</feature>
<dbReference type="GO" id="GO:0002191">
    <property type="term" value="P:cap-dependent translational initiation"/>
    <property type="evidence" value="ECO:0007669"/>
    <property type="project" value="UniProtKB-UniRule"/>
</dbReference>
<dbReference type="Pfam" id="PF05091">
    <property type="entry name" value="eIF-3_zeta"/>
    <property type="match status" value="1"/>
</dbReference>
<comment type="similarity">
    <text evidence="5">Belongs to the eIF-3 subunit D family.</text>
</comment>
<dbReference type="PIRSF" id="PIRSF016281">
    <property type="entry name" value="EIF-3_zeta"/>
    <property type="match status" value="1"/>
</dbReference>
<keyword evidence="4 5" id="KW-0648">Protein biosynthesis</keyword>
<dbReference type="GO" id="GO:0033290">
    <property type="term" value="C:eukaryotic 48S preinitiation complex"/>
    <property type="evidence" value="ECO:0007669"/>
    <property type="project" value="UniProtKB-UniRule"/>
</dbReference>
<organism evidence="7 8">
    <name type="scientific">Caenorhabditis nigoni</name>
    <dbReference type="NCBI Taxonomy" id="1611254"/>
    <lineage>
        <taxon>Eukaryota</taxon>
        <taxon>Metazoa</taxon>
        <taxon>Ecdysozoa</taxon>
        <taxon>Nematoda</taxon>
        <taxon>Chromadorea</taxon>
        <taxon>Rhabditida</taxon>
        <taxon>Rhabditina</taxon>
        <taxon>Rhabditomorpha</taxon>
        <taxon>Rhabditoidea</taxon>
        <taxon>Rhabditidae</taxon>
        <taxon>Peloderinae</taxon>
        <taxon>Caenorhabditis</taxon>
    </lineage>
</organism>
<dbReference type="EMBL" id="PDUG01000010">
    <property type="protein sequence ID" value="PIC13853.1"/>
    <property type="molecule type" value="Genomic_DNA"/>
</dbReference>
<feature type="compositionally biased region" description="Acidic residues" evidence="6">
    <location>
        <begin position="564"/>
        <end position="574"/>
    </location>
</feature>
<keyword evidence="8" id="KW-1185">Reference proteome</keyword>
<dbReference type="STRING" id="1611254.A0A2G5SG39"/>
<comment type="domain">
    <text evidence="5">The RNA gate region regulates mRNA cap recognition to prevent promiscuous mRNA-binding before assembly of eif3d into the full eukaryotic translation initiation factor 3 (eIF-3) complex.</text>
</comment>
<comment type="subunit">
    <text evidence="5">Component of the eukaryotic translation initiation factor 3 (eIF-3) complex.</text>
</comment>
<accession>A0A2G5SG39</accession>
<proteinExistence type="inferred from homology"/>
<dbReference type="OrthoDB" id="16538at2759"/>
<feature type="region of interest" description="Disordered" evidence="6">
    <location>
        <begin position="555"/>
        <end position="574"/>
    </location>
</feature>
<dbReference type="GO" id="GO:0001732">
    <property type="term" value="P:formation of cytoplasmic translation initiation complex"/>
    <property type="evidence" value="ECO:0007669"/>
    <property type="project" value="UniProtKB-UniRule"/>
</dbReference>
<evidence type="ECO:0000313" key="7">
    <source>
        <dbReference type="EMBL" id="PIC13853.1"/>
    </source>
</evidence>
<evidence type="ECO:0000313" key="8">
    <source>
        <dbReference type="Proteomes" id="UP000230233"/>
    </source>
</evidence>
<dbReference type="GO" id="GO:0003743">
    <property type="term" value="F:translation initiation factor activity"/>
    <property type="evidence" value="ECO:0007669"/>
    <property type="project" value="UniProtKB-UniRule"/>
</dbReference>
<keyword evidence="1 5" id="KW-0963">Cytoplasm</keyword>
<dbReference type="AlphaFoldDB" id="A0A2G5SG39"/>
<dbReference type="HAMAP" id="MF_03003">
    <property type="entry name" value="eIF3d"/>
    <property type="match status" value="1"/>
</dbReference>
<comment type="caution">
    <text evidence="5">Lacks conserved residue(s) required for the propagation of feature annotation.</text>
</comment>